<keyword evidence="3" id="KW-0813">Transport</keyword>
<keyword evidence="5" id="KW-0812">Transmembrane</keyword>
<evidence type="ECO:0000313" key="10">
    <source>
        <dbReference type="Proteomes" id="UP000199608"/>
    </source>
</evidence>
<evidence type="ECO:0000256" key="2">
    <source>
        <dbReference type="ARBA" id="ARBA00007613"/>
    </source>
</evidence>
<dbReference type="GO" id="GO:0009279">
    <property type="term" value="C:cell outer membrane"/>
    <property type="evidence" value="ECO:0007669"/>
    <property type="project" value="UniProtKB-SubCell"/>
</dbReference>
<dbReference type="Proteomes" id="UP000199608">
    <property type="component" value="Unassembled WGS sequence"/>
</dbReference>
<dbReference type="InterPro" id="IPR003423">
    <property type="entry name" value="OMP_efflux"/>
</dbReference>
<evidence type="ECO:0000256" key="3">
    <source>
        <dbReference type="ARBA" id="ARBA00022448"/>
    </source>
</evidence>
<dbReference type="PANTHER" id="PTHR30026:SF20">
    <property type="entry name" value="OUTER MEMBRANE PROTEIN TOLC"/>
    <property type="match status" value="1"/>
</dbReference>
<dbReference type="InterPro" id="IPR051906">
    <property type="entry name" value="TolC-like"/>
</dbReference>
<keyword evidence="7" id="KW-0998">Cell outer membrane</keyword>
<proteinExistence type="inferred from homology"/>
<evidence type="ECO:0000256" key="8">
    <source>
        <dbReference type="SAM" id="Coils"/>
    </source>
</evidence>
<comment type="similarity">
    <text evidence="2">Belongs to the outer membrane factor (OMF) (TC 1.B.17) family.</text>
</comment>
<name>A0A1H2K2H4_9BACT</name>
<feature type="coiled-coil region" evidence="8">
    <location>
        <begin position="353"/>
        <end position="380"/>
    </location>
</feature>
<gene>
    <name evidence="9" type="ORF">SAMN04487931_11931</name>
</gene>
<dbReference type="EMBL" id="FNLL01000019">
    <property type="protein sequence ID" value="SDU62924.1"/>
    <property type="molecule type" value="Genomic_DNA"/>
</dbReference>
<protein>
    <submittedName>
        <fullName evidence="9">Outer membrane protein</fullName>
    </submittedName>
</protein>
<dbReference type="Gene3D" id="1.20.1600.10">
    <property type="entry name" value="Outer membrane efflux proteins (OEP)"/>
    <property type="match status" value="1"/>
</dbReference>
<evidence type="ECO:0000313" key="9">
    <source>
        <dbReference type="EMBL" id="SDU62924.1"/>
    </source>
</evidence>
<keyword evidence="6" id="KW-0472">Membrane</keyword>
<dbReference type="GO" id="GO:0015562">
    <property type="term" value="F:efflux transmembrane transporter activity"/>
    <property type="evidence" value="ECO:0007669"/>
    <property type="project" value="InterPro"/>
</dbReference>
<keyword evidence="10" id="KW-1185">Reference proteome</keyword>
<keyword evidence="8" id="KW-0175">Coiled coil</keyword>
<dbReference type="PANTHER" id="PTHR30026">
    <property type="entry name" value="OUTER MEMBRANE PROTEIN TOLC"/>
    <property type="match status" value="1"/>
</dbReference>
<comment type="subcellular location">
    <subcellularLocation>
        <location evidence="1">Cell outer membrane</location>
    </subcellularLocation>
</comment>
<dbReference type="AlphaFoldDB" id="A0A1H2K2H4"/>
<keyword evidence="4" id="KW-1134">Transmembrane beta strand</keyword>
<reference evidence="10" key="1">
    <citation type="submission" date="2016-10" db="EMBL/GenBank/DDBJ databases">
        <authorList>
            <person name="Varghese N."/>
            <person name="Submissions S."/>
        </authorList>
    </citation>
    <scope>NUCLEOTIDE SEQUENCE [LARGE SCALE GENOMIC DNA]</scope>
    <source>
        <strain evidence="10">DSM 3384</strain>
    </source>
</reference>
<dbReference type="RefSeq" id="WP_092238269.1">
    <property type="nucleotide sequence ID" value="NZ_FNLL01000019.1"/>
</dbReference>
<dbReference type="GO" id="GO:1990281">
    <property type="term" value="C:efflux pump complex"/>
    <property type="evidence" value="ECO:0007669"/>
    <property type="project" value="TreeGrafter"/>
</dbReference>
<dbReference type="SUPFAM" id="SSF56954">
    <property type="entry name" value="Outer membrane efflux proteins (OEP)"/>
    <property type="match status" value="1"/>
</dbReference>
<evidence type="ECO:0000256" key="1">
    <source>
        <dbReference type="ARBA" id="ARBA00004442"/>
    </source>
</evidence>
<accession>A0A1H2K2H4</accession>
<evidence type="ECO:0000256" key="6">
    <source>
        <dbReference type="ARBA" id="ARBA00023136"/>
    </source>
</evidence>
<sequence>MNKPPILLFFSMFFFVVFFQIPAYCQTIYSLYDLTQLANKHSETIKMAQEDVYIANQDKARALSVLIPRVTTYGRMTEYKNDDISVPDTLTLGVKLTQSFTLNGKELIALDVTKTAIEGKQFSLESIRSQYLLQVSQAYYNILSAQRFVEIALSDVNRLSSHRDAVKEKLSVGNVTKTDLYRAEAELSKSLTEQVRAENRMLQSKAALRNLVEIEDDFTLQKNDIGEIENYDITLGDIQIDALNNRSEIKEAKKNLEITKKNIKFKKSDYWPTLELEAGYKETDIKYDSGPTTVEDDTNAAYITGELMFTLYDGGLRKAEIRQALADHRKAADALTLKEKAIILDSKISFLDYKTAKSALLNLQDELKFARENFNAVQMQFKYGMADSIDMMDANTLLVSAQRRSLDAKYTYYLSVLKILYTKGDLLAFLLKQA</sequence>
<dbReference type="Pfam" id="PF02321">
    <property type="entry name" value="OEP"/>
    <property type="match status" value="2"/>
</dbReference>
<evidence type="ECO:0000256" key="5">
    <source>
        <dbReference type="ARBA" id="ARBA00022692"/>
    </source>
</evidence>
<feature type="coiled-coil region" evidence="8">
    <location>
        <begin position="242"/>
        <end position="269"/>
    </location>
</feature>
<evidence type="ECO:0000256" key="4">
    <source>
        <dbReference type="ARBA" id="ARBA00022452"/>
    </source>
</evidence>
<dbReference type="GO" id="GO:0015288">
    <property type="term" value="F:porin activity"/>
    <property type="evidence" value="ECO:0007669"/>
    <property type="project" value="TreeGrafter"/>
</dbReference>
<evidence type="ECO:0000256" key="7">
    <source>
        <dbReference type="ARBA" id="ARBA00023237"/>
    </source>
</evidence>
<organism evidence="9 10">
    <name type="scientific">Desulfobacula phenolica</name>
    <dbReference type="NCBI Taxonomy" id="90732"/>
    <lineage>
        <taxon>Bacteria</taxon>
        <taxon>Pseudomonadati</taxon>
        <taxon>Thermodesulfobacteriota</taxon>
        <taxon>Desulfobacteria</taxon>
        <taxon>Desulfobacterales</taxon>
        <taxon>Desulfobacteraceae</taxon>
        <taxon>Desulfobacula</taxon>
    </lineage>
</organism>